<dbReference type="EMBL" id="CP022572">
    <property type="protein sequence ID" value="AZU59832.1"/>
    <property type="molecule type" value="Genomic_DNA"/>
</dbReference>
<keyword evidence="3" id="KW-0210">Decarboxylase</keyword>
<evidence type="ECO:0000256" key="2">
    <source>
        <dbReference type="ARBA" id="ARBA00010671"/>
    </source>
</evidence>
<evidence type="ECO:0000256" key="1">
    <source>
        <dbReference type="ARBA" id="ARBA00001933"/>
    </source>
</evidence>
<dbReference type="RefSeq" id="WP_127484342.1">
    <property type="nucleotide sequence ID" value="NZ_CP022572.1"/>
</dbReference>
<evidence type="ECO:0000256" key="3">
    <source>
        <dbReference type="ARBA" id="ARBA00022793"/>
    </source>
</evidence>
<dbReference type="InterPro" id="IPR015421">
    <property type="entry name" value="PyrdxlP-dep_Trfase_major"/>
</dbReference>
<dbReference type="STRING" id="1193713.GCA_001636315_02586"/>
<dbReference type="GO" id="GO:0016831">
    <property type="term" value="F:carboxy-lyase activity"/>
    <property type="evidence" value="ECO:0007669"/>
    <property type="project" value="UniProtKB-KW"/>
</dbReference>
<dbReference type="InterPro" id="IPR008286">
    <property type="entry name" value="Prn/Lys/Arg_de-COase_C"/>
</dbReference>
<feature type="domain" description="Orn/Lys/Arg decarboxylase C-terminal" evidence="7">
    <location>
        <begin position="388"/>
        <end position="452"/>
    </location>
</feature>
<evidence type="ECO:0000313" key="8">
    <source>
        <dbReference type="EMBL" id="AZU59832.1"/>
    </source>
</evidence>
<dbReference type="InterPro" id="IPR015424">
    <property type="entry name" value="PyrdxlP-dep_Trfase"/>
</dbReference>
<reference evidence="8 9" key="1">
    <citation type="submission" date="2017-07" db="EMBL/GenBank/DDBJ databases">
        <title>The complete genome sequence of Bacillus mesonae strain H20-5, an efficient strain improving plant abiotic stress resistance.</title>
        <authorList>
            <person name="Kim S.Y."/>
            <person name="Song H."/>
            <person name="Sang M.K."/>
            <person name="Weon H.-Y."/>
            <person name="Song J."/>
        </authorList>
    </citation>
    <scope>NUCLEOTIDE SEQUENCE [LARGE SCALE GENOMIC DNA]</scope>
    <source>
        <strain evidence="8 9">H20-5</strain>
    </source>
</reference>
<organism evidence="8 9">
    <name type="scientific">Neobacillus mesonae</name>
    <dbReference type="NCBI Taxonomy" id="1193713"/>
    <lineage>
        <taxon>Bacteria</taxon>
        <taxon>Bacillati</taxon>
        <taxon>Bacillota</taxon>
        <taxon>Bacilli</taxon>
        <taxon>Bacillales</taxon>
        <taxon>Bacillaceae</taxon>
        <taxon>Neobacillus</taxon>
    </lineage>
</organism>
<evidence type="ECO:0000259" key="7">
    <source>
        <dbReference type="Pfam" id="PF03711"/>
    </source>
</evidence>
<dbReference type="Pfam" id="PF01276">
    <property type="entry name" value="OKR_DC_1"/>
    <property type="match status" value="1"/>
</dbReference>
<dbReference type="Gene3D" id="3.90.105.10">
    <property type="entry name" value="Molybdopterin biosynthesis moea protein, domain 2"/>
    <property type="match status" value="1"/>
</dbReference>
<evidence type="ECO:0000259" key="6">
    <source>
        <dbReference type="Pfam" id="PF01276"/>
    </source>
</evidence>
<comment type="similarity">
    <text evidence="2">Belongs to the Orn/Lys/Arg decarboxylase class-I family.</text>
</comment>
<dbReference type="KEGG" id="nmk:CHR53_00190"/>
<proteinExistence type="inferred from homology"/>
<feature type="domain" description="Orn/Lys/Arg decarboxylases family 1 pyridoxal-P attachment site" evidence="6">
    <location>
        <begin position="8"/>
        <end position="307"/>
    </location>
</feature>
<keyword evidence="5" id="KW-0456">Lyase</keyword>
<comment type="cofactor">
    <cofactor evidence="1">
        <name>pyridoxal 5'-phosphate</name>
        <dbReference type="ChEBI" id="CHEBI:597326"/>
    </cofactor>
</comment>
<dbReference type="SUPFAM" id="SSF53383">
    <property type="entry name" value="PLP-dependent transferases"/>
    <property type="match status" value="1"/>
</dbReference>
<name>A0A3Q9QVJ5_9BACI</name>
<dbReference type="InterPro" id="IPR052357">
    <property type="entry name" value="Orn_Lys_Arg_decarboxylase-I"/>
</dbReference>
<evidence type="ECO:0000256" key="4">
    <source>
        <dbReference type="ARBA" id="ARBA00022898"/>
    </source>
</evidence>
<dbReference type="PANTHER" id="PTHR43277">
    <property type="entry name" value="ARGININE DECARBOXYLASE"/>
    <property type="match status" value="1"/>
</dbReference>
<gene>
    <name evidence="8" type="ORF">CHR53_00190</name>
</gene>
<dbReference type="Gene3D" id="3.40.640.10">
    <property type="entry name" value="Type I PLP-dependent aspartate aminotransferase-like (Major domain)"/>
    <property type="match status" value="1"/>
</dbReference>
<evidence type="ECO:0000256" key="5">
    <source>
        <dbReference type="ARBA" id="ARBA00023239"/>
    </source>
</evidence>
<dbReference type="Proteomes" id="UP000282892">
    <property type="component" value="Chromosome"/>
</dbReference>
<keyword evidence="9" id="KW-1185">Reference proteome</keyword>
<dbReference type="InterPro" id="IPR036633">
    <property type="entry name" value="Prn/Lys/Arg_de-COase_C_sf"/>
</dbReference>
<evidence type="ECO:0000313" key="9">
    <source>
        <dbReference type="Proteomes" id="UP000282892"/>
    </source>
</evidence>
<sequence>MDRQLKLPLVSALMEHINKKPISFHVPGHKYGTTFPKLSEPLQSILQLDVTELTGLDDLHEPEGAILEAENLLAELFRVEKSYFLVNGSTSGNLAMIMAACSEDDIVLVQRNCHKSILNALQLVKAQPIFIEPEYDPEKKMAAGINVDTVRKAIHLYPQAKAVIVTYPNYYGMIYDLRGIIEEAHRHHIPVLVDEAHGAHFIIGSPFPDSAVTMGADIVVQSAHKTLPAMTMGSFLHFNSQFVANERVKKYLGIFQSSSPSYPIMASLDIARHYIASYTQQDKDYLLRRITAFKEYLSEIPAIKVIDFLNGQEGDPLKVIIQSKSQLNGFELQRELELYSIFTEMADPHNVLLIFPLLKNGQDYSLERAAEVMKGVTAGLPTMVRKEEYVNDGERITRLALDYQQLSELKIEEITMEQSAGRICAEQIIPYPPGIPLLLQGEEITERKLIQLRRLLETGARFQGGALLKEGHIKVFTA</sequence>
<dbReference type="SUPFAM" id="SSF55904">
    <property type="entry name" value="Ornithine decarboxylase C-terminal domain"/>
    <property type="match status" value="1"/>
</dbReference>
<accession>A0A3Q9QVJ5</accession>
<dbReference type="AlphaFoldDB" id="A0A3Q9QVJ5"/>
<dbReference type="OrthoDB" id="9815233at2"/>
<protein>
    <submittedName>
        <fullName evidence="8">Arginine decarboxylase</fullName>
    </submittedName>
</protein>
<dbReference type="PANTHER" id="PTHR43277:SF3">
    <property type="entry name" value="DECARBOXYLASE, PUTATIVE-RELATED"/>
    <property type="match status" value="1"/>
</dbReference>
<keyword evidence="4" id="KW-0663">Pyridoxal phosphate</keyword>
<dbReference type="InterPro" id="IPR000310">
    <property type="entry name" value="Orn/Lys/Arg_deCO2ase_major_dom"/>
</dbReference>
<dbReference type="Pfam" id="PF03711">
    <property type="entry name" value="OKR_DC_1_C"/>
    <property type="match status" value="1"/>
</dbReference>
<dbReference type="CDD" id="cd00615">
    <property type="entry name" value="Orn_deC_like"/>
    <property type="match status" value="1"/>
</dbReference>